<proteinExistence type="predicted"/>
<reference evidence="1" key="1">
    <citation type="journal article" date="2023" name="G3 (Bethesda)">
        <title>A reference genome for the long-term kleptoplast-retaining sea slug Elysia crispata morphotype clarki.</title>
        <authorList>
            <person name="Eastman K.E."/>
            <person name="Pendleton A.L."/>
            <person name="Shaikh M.A."/>
            <person name="Suttiyut T."/>
            <person name="Ogas R."/>
            <person name="Tomko P."/>
            <person name="Gavelis G."/>
            <person name="Widhalm J.R."/>
            <person name="Wisecaver J.H."/>
        </authorList>
    </citation>
    <scope>NUCLEOTIDE SEQUENCE</scope>
    <source>
        <strain evidence="1">ECLA1</strain>
    </source>
</reference>
<name>A0AAE0XVI1_9GAST</name>
<dbReference type="AlphaFoldDB" id="A0AAE0XVI1"/>
<dbReference type="Proteomes" id="UP001283361">
    <property type="component" value="Unassembled WGS sequence"/>
</dbReference>
<gene>
    <name evidence="1" type="ORF">RRG08_006010</name>
</gene>
<evidence type="ECO:0000313" key="1">
    <source>
        <dbReference type="EMBL" id="KAK3713573.1"/>
    </source>
</evidence>
<dbReference type="EMBL" id="JAWDGP010007559">
    <property type="protein sequence ID" value="KAK3713573.1"/>
    <property type="molecule type" value="Genomic_DNA"/>
</dbReference>
<accession>A0AAE0XVI1</accession>
<comment type="caution">
    <text evidence="1">The sequence shown here is derived from an EMBL/GenBank/DDBJ whole genome shotgun (WGS) entry which is preliminary data.</text>
</comment>
<sequence>MRYALVTASPLLEINTQIDASNLIAGLGNEFVMPYVHPNVHFTIISKENYNEIKIGYSSVQHPLPHQFPSGEQNRKRTVDYRMNQSLHKDTPDCLRDGYSANHCGVVAKQTAINTTVCVNKDTPDYPKGIQCREWPKVSVTNAPSWIRDTRLSDLIRDIAHHCGPEALHSVSGDIAQCRPQETPNYLSRLEDTPDFLSCNIKHRGEKDTPD</sequence>
<protein>
    <submittedName>
        <fullName evidence="1">Uncharacterized protein</fullName>
    </submittedName>
</protein>
<organism evidence="1 2">
    <name type="scientific">Elysia crispata</name>
    <name type="common">lettuce slug</name>
    <dbReference type="NCBI Taxonomy" id="231223"/>
    <lineage>
        <taxon>Eukaryota</taxon>
        <taxon>Metazoa</taxon>
        <taxon>Spiralia</taxon>
        <taxon>Lophotrochozoa</taxon>
        <taxon>Mollusca</taxon>
        <taxon>Gastropoda</taxon>
        <taxon>Heterobranchia</taxon>
        <taxon>Euthyneura</taxon>
        <taxon>Panpulmonata</taxon>
        <taxon>Sacoglossa</taxon>
        <taxon>Placobranchoidea</taxon>
        <taxon>Plakobranchidae</taxon>
        <taxon>Elysia</taxon>
    </lineage>
</organism>
<evidence type="ECO:0000313" key="2">
    <source>
        <dbReference type="Proteomes" id="UP001283361"/>
    </source>
</evidence>
<keyword evidence="2" id="KW-1185">Reference proteome</keyword>